<dbReference type="EMBL" id="JAECZB010000003">
    <property type="protein sequence ID" value="MBH8551247.1"/>
    <property type="molecule type" value="Genomic_DNA"/>
</dbReference>
<evidence type="ECO:0000259" key="1">
    <source>
        <dbReference type="Pfam" id="PF01936"/>
    </source>
</evidence>
<accession>A0A8J7H6G9</accession>
<dbReference type="Gene3D" id="3.40.50.1010">
    <property type="entry name" value="5'-nuclease"/>
    <property type="match status" value="1"/>
</dbReference>
<protein>
    <submittedName>
        <fullName evidence="2">NYN domain-containing protein</fullName>
    </submittedName>
</protein>
<dbReference type="CDD" id="cd10911">
    <property type="entry name" value="PIN_LabA"/>
    <property type="match status" value="1"/>
</dbReference>
<organism evidence="2 3">
    <name type="scientific">Atlanticothrix silvestris CENA357</name>
    <dbReference type="NCBI Taxonomy" id="1725252"/>
    <lineage>
        <taxon>Bacteria</taxon>
        <taxon>Bacillati</taxon>
        <taxon>Cyanobacteriota</taxon>
        <taxon>Cyanophyceae</taxon>
        <taxon>Nostocales</taxon>
        <taxon>Nodulariaceae</taxon>
        <taxon>Atlanticothrix</taxon>
        <taxon>Atlanticothrix silvestris</taxon>
    </lineage>
</organism>
<name>A0A8J7H6G9_9CYAN</name>
<dbReference type="AlphaFoldDB" id="A0A8J7H6G9"/>
<dbReference type="InterPro" id="IPR047140">
    <property type="entry name" value="LabA"/>
</dbReference>
<sequence length="236" mass="26600">MTITTFTKTKNAYKRLEEETNLQGKILVKNGIKCEDTKKKGTQTDSLIINDLNRGRVAIFIDGVNLFHAALQLGIEIDYLKLLCHLTAGSRLLRAFFYTTIDVSRQTATRPRSNEKQQGFLFWMRRNGYRVFTKEVQSADNSKKPNLNVEIAVDMITLAPYYDTAILVSGDGDLAYAVNAVSSTGSRVELVSLRTMTSDNLIDVTDCFIDLDSIKQHIQKDSHPGYNYRAMSNSKL</sequence>
<dbReference type="PANTHER" id="PTHR35458">
    <property type="entry name" value="SLR0755 PROTEIN"/>
    <property type="match status" value="1"/>
</dbReference>
<feature type="domain" description="NYN" evidence="1">
    <location>
        <begin position="56"/>
        <end position="212"/>
    </location>
</feature>
<dbReference type="PANTHER" id="PTHR35458:SF8">
    <property type="entry name" value="SLR0650 PROTEIN"/>
    <property type="match status" value="1"/>
</dbReference>
<evidence type="ECO:0000313" key="3">
    <source>
        <dbReference type="Proteomes" id="UP000599391"/>
    </source>
</evidence>
<evidence type="ECO:0000313" key="2">
    <source>
        <dbReference type="EMBL" id="MBH8551247.1"/>
    </source>
</evidence>
<dbReference type="GO" id="GO:0004540">
    <property type="term" value="F:RNA nuclease activity"/>
    <property type="evidence" value="ECO:0007669"/>
    <property type="project" value="InterPro"/>
</dbReference>
<dbReference type="Pfam" id="PF01936">
    <property type="entry name" value="NYN"/>
    <property type="match status" value="1"/>
</dbReference>
<comment type="caution">
    <text evidence="2">The sequence shown here is derived from an EMBL/GenBank/DDBJ whole genome shotgun (WGS) entry which is preliminary data.</text>
</comment>
<gene>
    <name evidence="2" type="ORF">I8751_02385</name>
</gene>
<dbReference type="RefSeq" id="WP_214437560.1">
    <property type="nucleotide sequence ID" value="NZ_JAECZB010000003.1"/>
</dbReference>
<proteinExistence type="predicted"/>
<dbReference type="Proteomes" id="UP000599391">
    <property type="component" value="Unassembled WGS sequence"/>
</dbReference>
<reference evidence="2 3" key="1">
    <citation type="journal article" date="2021" name="Int. J. Syst. Evol. Microbiol.">
        <title>Amazonocrinis nigriterrae gen. nov., sp. nov., Atlanticothrix silvestris gen. nov., sp. nov. and Dendronalium phyllosphericum gen. nov., sp. nov., nostocacean cyanobacteria from Brazilian environments.</title>
        <authorList>
            <person name="Alvarenga D.O."/>
            <person name="Andreote A.P.D."/>
            <person name="Branco L.H.Z."/>
            <person name="Delbaje E."/>
            <person name="Cruz R.B."/>
            <person name="Varani A.M."/>
            <person name="Fiore M.F."/>
        </authorList>
    </citation>
    <scope>NUCLEOTIDE SEQUENCE [LARGE SCALE GENOMIC DNA]</scope>
    <source>
        <strain evidence="2 3">CENA357</strain>
    </source>
</reference>
<keyword evidence="3" id="KW-1185">Reference proteome</keyword>
<dbReference type="InterPro" id="IPR021139">
    <property type="entry name" value="NYN"/>
</dbReference>